<evidence type="ECO:0000313" key="3">
    <source>
        <dbReference type="Proteomes" id="UP000524246"/>
    </source>
</evidence>
<dbReference type="AlphaFoldDB" id="A0A7X9IJH6"/>
<proteinExistence type="predicted"/>
<feature type="transmembrane region" description="Helical" evidence="1">
    <location>
        <begin position="50"/>
        <end position="68"/>
    </location>
</feature>
<dbReference type="Proteomes" id="UP000524246">
    <property type="component" value="Unassembled WGS sequence"/>
</dbReference>
<keyword evidence="1" id="KW-0812">Transmembrane</keyword>
<keyword evidence="1" id="KW-1133">Transmembrane helix</keyword>
<feature type="transmembrane region" description="Helical" evidence="1">
    <location>
        <begin position="21"/>
        <end position="44"/>
    </location>
</feature>
<keyword evidence="1" id="KW-0472">Membrane</keyword>
<gene>
    <name evidence="2" type="ORF">GYA55_02775</name>
</gene>
<evidence type="ECO:0000256" key="1">
    <source>
        <dbReference type="SAM" id="Phobius"/>
    </source>
</evidence>
<feature type="transmembrane region" description="Helical" evidence="1">
    <location>
        <begin position="75"/>
        <end position="94"/>
    </location>
</feature>
<accession>A0A7X9IJH6</accession>
<sequence length="362" mass="41500">MNGRRVCFNGTTLIEMRRIPVFIFVFCNFVFSFFILIPRAFWWQEALRCLWLYCIIGNLLSFLLLLLLRKKTQIFYPMFFIFICFLGAFAIQVWDYFPRFELAKTVNENKYPISVFFIAGNEIVSPLQEKVDVLIYLSDINPLQDQRLSTLKFPFKASTVVDGAANFSVLSRFPILEKPLISLGDDFPPAILVKLQMENGCVLNVGAMQLFAPISKEAVSRDDIIVRRMGMKLRFLKEPTVVAASMRMSPFTRVHGVFEYLSRMTNAGKGHGMPLALDKVFALPFFPSKHFFVKELLEIEQVRGEKDGIFMKVAVAAHSVLELSKEAKANLNVFGKPVKKQGFLCKFVKLPTQKSYFLHSLH</sequence>
<reference evidence="2 3" key="1">
    <citation type="journal article" date="2020" name="Biotechnol. Biofuels">
        <title>New insights from the biogas microbiome by comprehensive genome-resolved metagenomics of nearly 1600 species originating from multiple anaerobic digesters.</title>
        <authorList>
            <person name="Campanaro S."/>
            <person name="Treu L."/>
            <person name="Rodriguez-R L.M."/>
            <person name="Kovalovszki A."/>
            <person name="Ziels R.M."/>
            <person name="Maus I."/>
            <person name="Zhu X."/>
            <person name="Kougias P.G."/>
            <person name="Basile A."/>
            <person name="Luo G."/>
            <person name="Schluter A."/>
            <person name="Konstantinidis K.T."/>
            <person name="Angelidaki I."/>
        </authorList>
    </citation>
    <scope>NUCLEOTIDE SEQUENCE [LARGE SCALE GENOMIC DNA]</scope>
    <source>
        <strain evidence="2">AS27yjCOA_65</strain>
    </source>
</reference>
<dbReference type="EMBL" id="JAAZON010000108">
    <property type="protein sequence ID" value="NMC62069.1"/>
    <property type="molecule type" value="Genomic_DNA"/>
</dbReference>
<comment type="caution">
    <text evidence="2">The sequence shown here is derived from an EMBL/GenBank/DDBJ whole genome shotgun (WGS) entry which is preliminary data.</text>
</comment>
<name>A0A7X9IJH6_9DELT</name>
<protein>
    <submittedName>
        <fullName evidence="2">Uncharacterized protein</fullName>
    </submittedName>
</protein>
<evidence type="ECO:0000313" key="2">
    <source>
        <dbReference type="EMBL" id="NMC62069.1"/>
    </source>
</evidence>
<organism evidence="2 3">
    <name type="scientific">SAR324 cluster bacterium</name>
    <dbReference type="NCBI Taxonomy" id="2024889"/>
    <lineage>
        <taxon>Bacteria</taxon>
        <taxon>Deltaproteobacteria</taxon>
        <taxon>SAR324 cluster</taxon>
    </lineage>
</organism>